<feature type="binding site" evidence="6">
    <location>
        <position position="91"/>
    </location>
    <ligand>
        <name>5-phospho-alpha-D-ribose 1-diphosphate</name>
        <dbReference type="ChEBI" id="CHEBI:58017"/>
        <note>ligand shared between dimeric partners</note>
    </ligand>
</feature>
<dbReference type="GO" id="GO:0044205">
    <property type="term" value="P:'de novo' UMP biosynthetic process"/>
    <property type="evidence" value="ECO:0007669"/>
    <property type="project" value="UniProtKB-UniRule"/>
</dbReference>
<feature type="binding site" evidence="6">
    <location>
        <position position="93"/>
    </location>
    <ligand>
        <name>5-phospho-alpha-D-ribose 1-diphosphate</name>
        <dbReference type="ChEBI" id="CHEBI:58017"/>
        <note>ligand shared between dimeric partners</note>
    </ligand>
</feature>
<comment type="caution">
    <text evidence="6">Lacks conserved residue(s) required for the propagation of feature annotation.</text>
</comment>
<evidence type="ECO:0000259" key="7">
    <source>
        <dbReference type="Pfam" id="PF00156"/>
    </source>
</evidence>
<dbReference type="InterPro" id="IPR023031">
    <property type="entry name" value="OPRT"/>
</dbReference>
<dbReference type="Pfam" id="PF00156">
    <property type="entry name" value="Pribosyltran"/>
    <property type="match status" value="1"/>
</dbReference>
<keyword evidence="3 6" id="KW-0328">Glycosyltransferase</keyword>
<keyword evidence="6" id="KW-0460">Magnesium</keyword>
<feature type="binding site" evidence="6">
    <location>
        <position position="118"/>
    </location>
    <ligand>
        <name>orotate</name>
        <dbReference type="ChEBI" id="CHEBI:30839"/>
    </ligand>
</feature>
<dbReference type="UniPathway" id="UPA00070">
    <property type="reaction ID" value="UER00119"/>
</dbReference>
<feature type="binding site" evidence="6">
    <location>
        <position position="146"/>
    </location>
    <ligand>
        <name>orotate</name>
        <dbReference type="ChEBI" id="CHEBI:30839"/>
    </ligand>
</feature>
<dbReference type="GO" id="GO:0004588">
    <property type="term" value="F:orotate phosphoribosyltransferase activity"/>
    <property type="evidence" value="ECO:0007669"/>
    <property type="project" value="UniProtKB-UniRule"/>
</dbReference>
<evidence type="ECO:0000256" key="3">
    <source>
        <dbReference type="ARBA" id="ARBA00022676"/>
    </source>
</evidence>
<keyword evidence="4 6" id="KW-0808">Transferase</keyword>
<accession>A0A1F8EEX1</accession>
<dbReference type="CDD" id="cd06223">
    <property type="entry name" value="PRTases_typeI"/>
    <property type="match status" value="1"/>
</dbReference>
<dbReference type="InterPro" id="IPR029057">
    <property type="entry name" value="PRTase-like"/>
</dbReference>
<dbReference type="GO" id="GO:0004590">
    <property type="term" value="F:orotidine-5'-phosphate decarboxylase activity"/>
    <property type="evidence" value="ECO:0007669"/>
    <property type="project" value="TreeGrafter"/>
</dbReference>
<comment type="caution">
    <text evidence="8">The sequence shown here is derived from an EMBL/GenBank/DDBJ whole genome shotgun (WGS) entry which is preliminary data.</text>
</comment>
<dbReference type="EC" id="2.4.2.10" evidence="2 6"/>
<dbReference type="GO" id="GO:0000287">
    <property type="term" value="F:magnesium ion binding"/>
    <property type="evidence" value="ECO:0007669"/>
    <property type="project" value="UniProtKB-UniRule"/>
</dbReference>
<dbReference type="GO" id="GO:0019856">
    <property type="term" value="P:pyrimidine nucleobase biosynthetic process"/>
    <property type="evidence" value="ECO:0007669"/>
    <property type="project" value="TreeGrafter"/>
</dbReference>
<dbReference type="Proteomes" id="UP000177117">
    <property type="component" value="Unassembled WGS sequence"/>
</dbReference>
<comment type="similarity">
    <text evidence="6">Belongs to the purine/pyrimidine phosphoribosyltransferase family. PyrE subfamily.</text>
</comment>
<dbReference type="PANTHER" id="PTHR19278:SF9">
    <property type="entry name" value="URIDINE 5'-MONOPHOSPHATE SYNTHASE"/>
    <property type="match status" value="1"/>
</dbReference>
<evidence type="ECO:0000313" key="8">
    <source>
        <dbReference type="EMBL" id="OGM99381.1"/>
    </source>
</evidence>
<evidence type="ECO:0000256" key="1">
    <source>
        <dbReference type="ARBA" id="ARBA00004889"/>
    </source>
</evidence>
<dbReference type="HAMAP" id="MF_01208">
    <property type="entry name" value="PyrE"/>
    <property type="match status" value="1"/>
</dbReference>
<dbReference type="EMBL" id="MGJD01000046">
    <property type="protein sequence ID" value="OGM99381.1"/>
    <property type="molecule type" value="Genomic_DNA"/>
</dbReference>
<keyword evidence="5 6" id="KW-0665">Pyrimidine biosynthesis</keyword>
<comment type="subunit">
    <text evidence="6">Homodimer.</text>
</comment>
<comment type="catalytic activity">
    <reaction evidence="6">
        <text>orotidine 5'-phosphate + diphosphate = orotate + 5-phospho-alpha-D-ribose 1-diphosphate</text>
        <dbReference type="Rhea" id="RHEA:10380"/>
        <dbReference type="ChEBI" id="CHEBI:30839"/>
        <dbReference type="ChEBI" id="CHEBI:33019"/>
        <dbReference type="ChEBI" id="CHEBI:57538"/>
        <dbReference type="ChEBI" id="CHEBI:58017"/>
        <dbReference type="EC" id="2.4.2.10"/>
    </reaction>
</comment>
<evidence type="ECO:0000256" key="2">
    <source>
        <dbReference type="ARBA" id="ARBA00011971"/>
    </source>
</evidence>
<comment type="cofactor">
    <cofactor evidence="6">
        <name>Mg(2+)</name>
        <dbReference type="ChEBI" id="CHEBI:18420"/>
    </cofactor>
</comment>
<evidence type="ECO:0000256" key="4">
    <source>
        <dbReference type="ARBA" id="ARBA00022679"/>
    </source>
</evidence>
<dbReference type="PANTHER" id="PTHR19278">
    <property type="entry name" value="OROTATE PHOSPHORIBOSYLTRANSFERASE"/>
    <property type="match status" value="1"/>
</dbReference>
<reference evidence="8 9" key="1">
    <citation type="journal article" date="2016" name="Nat. Commun.">
        <title>Thousands of microbial genomes shed light on interconnected biogeochemical processes in an aquifer system.</title>
        <authorList>
            <person name="Anantharaman K."/>
            <person name="Brown C.T."/>
            <person name="Hug L.A."/>
            <person name="Sharon I."/>
            <person name="Castelle C.J."/>
            <person name="Probst A.J."/>
            <person name="Thomas B.C."/>
            <person name="Singh A."/>
            <person name="Wilkins M.J."/>
            <person name="Karaoz U."/>
            <person name="Brodie E.L."/>
            <person name="Williams K.H."/>
            <person name="Hubbard S.S."/>
            <person name="Banfield J.F."/>
        </authorList>
    </citation>
    <scope>NUCLEOTIDE SEQUENCE [LARGE SCALE GENOMIC DNA]</scope>
</reference>
<gene>
    <name evidence="6" type="primary">pyrE</name>
    <name evidence="8" type="ORF">A2650_05110</name>
</gene>
<comment type="pathway">
    <text evidence="1 6">Pyrimidine metabolism; UMP biosynthesis via de novo pathway; UMP from orotate: step 1/2.</text>
</comment>
<feature type="binding site" description="in other chain" evidence="6">
    <location>
        <position position="22"/>
    </location>
    <ligand>
        <name>5-phospho-alpha-D-ribose 1-diphosphate</name>
        <dbReference type="ChEBI" id="CHEBI:58017"/>
        <note>ligand shared between dimeric partners</note>
    </ligand>
</feature>
<evidence type="ECO:0000313" key="9">
    <source>
        <dbReference type="Proteomes" id="UP000177117"/>
    </source>
</evidence>
<protein>
    <recommendedName>
        <fullName evidence="2 6">Orotate phosphoribosyltransferase</fullName>
        <shortName evidence="6">OPRT</shortName>
        <shortName evidence="6">OPRTase</shortName>
        <ecNumber evidence="2 6">2.4.2.10</ecNumber>
    </recommendedName>
</protein>
<feature type="binding site" description="in other chain" evidence="6">
    <location>
        <begin position="114"/>
        <end position="122"/>
    </location>
    <ligand>
        <name>5-phospho-alpha-D-ribose 1-diphosphate</name>
        <dbReference type="ChEBI" id="CHEBI:58017"/>
        <note>ligand shared between dimeric partners</note>
    </ligand>
</feature>
<dbReference type="Gene3D" id="3.40.50.2020">
    <property type="match status" value="1"/>
</dbReference>
<dbReference type="AlphaFoldDB" id="A0A1F8EEX1"/>
<comment type="function">
    <text evidence="6">Catalyzes the transfer of a ribosyl phosphate group from 5-phosphoribose 1-diphosphate to orotate, leading to the formation of orotidine monophosphate (OMP).</text>
</comment>
<evidence type="ECO:0000256" key="5">
    <source>
        <dbReference type="ARBA" id="ARBA00022975"/>
    </source>
</evidence>
<sequence length="167" mass="18151">MNLLARELKKLKIVKRGRVVLKSGEVSDFYVDMKKAFGDPRAFSLICSELCKIIDKRATCVAGSGHGGLPLATAVSLRLKLPLVLVRDSDKKHGLSKLIDGYVPGKKDKVVVIDDVFSSGTSISNTVRALNKTKSKIVAGYVVVSRGDASNFKISINSLLDHRKLLN</sequence>
<organism evidence="8 9">
    <name type="scientific">Candidatus Yanofskybacteria bacterium RIFCSPHIGHO2_01_FULL_41_53</name>
    <dbReference type="NCBI Taxonomy" id="1802663"/>
    <lineage>
        <taxon>Bacteria</taxon>
        <taxon>Candidatus Yanofskyibacteriota</taxon>
    </lineage>
</organism>
<feature type="binding site" evidence="6">
    <location>
        <position position="87"/>
    </location>
    <ligand>
        <name>5-phospho-alpha-D-ribose 1-diphosphate</name>
        <dbReference type="ChEBI" id="CHEBI:58017"/>
        <note>ligand shared between dimeric partners</note>
    </ligand>
</feature>
<dbReference type="InterPro" id="IPR000836">
    <property type="entry name" value="PRTase_dom"/>
</dbReference>
<feature type="domain" description="Phosphoribosyltransferase" evidence="7">
    <location>
        <begin position="59"/>
        <end position="148"/>
    </location>
</feature>
<name>A0A1F8EEX1_9BACT</name>
<proteinExistence type="inferred from homology"/>
<evidence type="ECO:0000256" key="6">
    <source>
        <dbReference type="HAMAP-Rule" id="MF_01208"/>
    </source>
</evidence>
<dbReference type="SUPFAM" id="SSF53271">
    <property type="entry name" value="PRTase-like"/>
    <property type="match status" value="1"/>
</dbReference>